<feature type="transmembrane region" description="Helical" evidence="1">
    <location>
        <begin position="86"/>
        <end position="105"/>
    </location>
</feature>
<name>A0A6C0B3G8_9ZZZZ</name>
<keyword evidence="1" id="KW-0472">Membrane</keyword>
<dbReference type="AlphaFoldDB" id="A0A6C0B3G8"/>
<keyword evidence="1" id="KW-0812">Transmembrane</keyword>
<evidence type="ECO:0000313" key="2">
    <source>
        <dbReference type="EMBL" id="QHS86344.1"/>
    </source>
</evidence>
<sequence>MNKTLTYIDKIIEKSNGNFYFYTLLILNISHFLHVSHILGFFEIIIFDETMTNYLNIAIQTYICFVLLIRFNPWRKTRMTEGDRRVIFGTAVFLLGNLALTQYFLNYVKQTYVL</sequence>
<keyword evidence="1" id="KW-1133">Transmembrane helix</keyword>
<evidence type="ECO:0000256" key="1">
    <source>
        <dbReference type="SAM" id="Phobius"/>
    </source>
</evidence>
<feature type="transmembrane region" description="Helical" evidence="1">
    <location>
        <begin position="20"/>
        <end position="42"/>
    </location>
</feature>
<protein>
    <submittedName>
        <fullName evidence="2">Uncharacterized protein</fullName>
    </submittedName>
</protein>
<dbReference type="EMBL" id="MN739053">
    <property type="protein sequence ID" value="QHS86344.1"/>
    <property type="molecule type" value="Genomic_DNA"/>
</dbReference>
<proteinExistence type="predicted"/>
<organism evidence="2">
    <name type="scientific">viral metagenome</name>
    <dbReference type="NCBI Taxonomy" id="1070528"/>
    <lineage>
        <taxon>unclassified sequences</taxon>
        <taxon>metagenomes</taxon>
        <taxon>organismal metagenomes</taxon>
    </lineage>
</organism>
<reference evidence="2" key="1">
    <citation type="journal article" date="2020" name="Nature">
        <title>Giant virus diversity and host interactions through global metagenomics.</title>
        <authorList>
            <person name="Schulz F."/>
            <person name="Roux S."/>
            <person name="Paez-Espino D."/>
            <person name="Jungbluth S."/>
            <person name="Walsh D.A."/>
            <person name="Denef V.J."/>
            <person name="McMahon K.D."/>
            <person name="Konstantinidis K.T."/>
            <person name="Eloe-Fadrosh E.A."/>
            <person name="Kyrpides N.C."/>
            <person name="Woyke T."/>
        </authorList>
    </citation>
    <scope>NUCLEOTIDE SEQUENCE</scope>
    <source>
        <strain evidence="2">GVMAG-M-3300009187-29</strain>
    </source>
</reference>
<feature type="transmembrane region" description="Helical" evidence="1">
    <location>
        <begin position="54"/>
        <end position="74"/>
    </location>
</feature>
<accession>A0A6C0B3G8</accession>